<evidence type="ECO:0000313" key="2">
    <source>
        <dbReference type="Proteomes" id="UP000680348"/>
    </source>
</evidence>
<protein>
    <submittedName>
        <fullName evidence="1">Uncharacterized protein</fullName>
    </submittedName>
</protein>
<evidence type="ECO:0000313" key="1">
    <source>
        <dbReference type="EMBL" id="MBS3649667.1"/>
    </source>
</evidence>
<gene>
    <name evidence="1" type="ORF">KEU06_13725</name>
</gene>
<name>A0A942I2H2_9HYPH</name>
<organism evidence="1 2">
    <name type="scientific">Pseudaminobacter soli</name>
    <name type="common">ex Zhang et al. 2022</name>
    <dbReference type="NCBI Taxonomy" id="2831468"/>
    <lineage>
        <taxon>Bacteria</taxon>
        <taxon>Pseudomonadati</taxon>
        <taxon>Pseudomonadota</taxon>
        <taxon>Alphaproteobacteria</taxon>
        <taxon>Hyphomicrobiales</taxon>
        <taxon>Phyllobacteriaceae</taxon>
        <taxon>Pseudaminobacter</taxon>
    </lineage>
</organism>
<dbReference type="RefSeq" id="WP_188255213.1">
    <property type="nucleotide sequence ID" value="NZ_JABVCF010000006.1"/>
</dbReference>
<sequence>MDDFDRAEARAHALASRLLRSGVDAGVVADAFAAITLSLFAAQTGLDREATVLLGAWHQLREATEHGQ</sequence>
<accession>A0A942I2H2</accession>
<keyword evidence="2" id="KW-1185">Reference proteome</keyword>
<reference evidence="1" key="1">
    <citation type="submission" date="2021-04" db="EMBL/GenBank/DDBJ databases">
        <title>Pseudaminobacter soli sp. nov., isolated from paddy soil contaminated by heavy metals.</title>
        <authorList>
            <person name="Zhang K."/>
        </authorList>
    </citation>
    <scope>NUCLEOTIDE SEQUENCE</scope>
    <source>
        <strain evidence="1">19-2017</strain>
    </source>
</reference>
<comment type="caution">
    <text evidence="1">The sequence shown here is derived from an EMBL/GenBank/DDBJ whole genome shotgun (WGS) entry which is preliminary data.</text>
</comment>
<dbReference type="AlphaFoldDB" id="A0A942I2H2"/>
<dbReference type="EMBL" id="JAGWCR010000006">
    <property type="protein sequence ID" value="MBS3649667.1"/>
    <property type="molecule type" value="Genomic_DNA"/>
</dbReference>
<proteinExistence type="predicted"/>
<dbReference type="Proteomes" id="UP000680348">
    <property type="component" value="Unassembled WGS sequence"/>
</dbReference>